<dbReference type="Proteomes" id="UP000250272">
    <property type="component" value="Chromosome"/>
</dbReference>
<evidence type="ECO:0000313" key="2">
    <source>
        <dbReference type="Proteomes" id="UP000250272"/>
    </source>
</evidence>
<dbReference type="OrthoDB" id="101882at2157"/>
<sequence>MTVHITVTNLDPKCAQGPFNIKLVDDSGAKWWPKKDTEYGCSGCGYIIQDGTIKLYAGKTMSEWVNFSKISQGTTLYLKVGGKVLASTKINVRQEGPVKASMECKPTVIPLDGSTTCTVHFELKEPTTITVNLKAVKFGGKKVWPVDENGEDPLWEL</sequence>
<name>A0A2Z2MG49_9EURY</name>
<dbReference type="AlphaFoldDB" id="A0A2Z2MG49"/>
<reference evidence="1 2" key="1">
    <citation type="submission" date="2016-04" db="EMBL/GenBank/DDBJ databases">
        <title>Complete genome sequence of Thermococcus barossii type strain SHCK-94.</title>
        <authorList>
            <person name="Oger P.M."/>
        </authorList>
    </citation>
    <scope>NUCLEOTIDE SEQUENCE [LARGE SCALE GENOMIC DNA]</scope>
    <source>
        <strain evidence="1 2">SHCK-94</strain>
    </source>
</reference>
<protein>
    <submittedName>
        <fullName evidence="1">Uncharacterized protein</fullName>
    </submittedName>
</protein>
<keyword evidence="2" id="KW-1185">Reference proteome</keyword>
<proteinExistence type="predicted"/>
<dbReference type="KEGG" id="tbs:A3L01_09635"/>
<dbReference type="EMBL" id="CP015101">
    <property type="protein sequence ID" value="ASJ05610.1"/>
    <property type="molecule type" value="Genomic_DNA"/>
</dbReference>
<dbReference type="GeneID" id="33327039"/>
<evidence type="ECO:0000313" key="1">
    <source>
        <dbReference type="EMBL" id="ASJ05610.1"/>
    </source>
</evidence>
<gene>
    <name evidence="1" type="ORF">A3L01_09635</name>
</gene>
<dbReference type="RefSeq" id="WP_088865604.1">
    <property type="nucleotide sequence ID" value="NZ_CP015101.1"/>
</dbReference>
<accession>A0A2Z2MG49</accession>
<organism evidence="1 2">
    <name type="scientific">Thermococcus barossii</name>
    <dbReference type="NCBI Taxonomy" id="54077"/>
    <lineage>
        <taxon>Archaea</taxon>
        <taxon>Methanobacteriati</taxon>
        <taxon>Methanobacteriota</taxon>
        <taxon>Thermococci</taxon>
        <taxon>Thermococcales</taxon>
        <taxon>Thermococcaceae</taxon>
        <taxon>Thermococcus</taxon>
    </lineage>
</organism>